<accession>A0ABU5Z3A8</accession>
<sequence length="486" mass="52603">MPDEMSPDEMVPDGGFVDDHSTDENFVDDRFADEQFVDDPFVDETFVDDRFVDDDFADEHLLDGEVDDEEPATEVLAPQRPTERAKPVAVAPSTKSRTERARERREGRNRRLVTVLGAALAVLLVLAGVFLGAKHFRNAGPPADYTGEGGQQVLIEVHEGDYTSAVAETLLGAGVIANADTFLQAAQSNPAIAAIQPGFYRLKAELPAATAVEQLVDPQNRVGKLVIPEGRQLDDVTVLANNSVTQGVFSLIAEASCLDLNGERTCLKAADLKRAAETETPEALSVPEWAVGPVTKMGRDHRRIEGLITAGTWNVDPTAPAATVLANLIGQSSAEFAKSNLPATAQQLGMTPYELLVVASLVQREALPDDFAKVARVIDNRLGEPQRLEFDSTVNYPLDRQEVATTDADRAKVTPWNTYASDGLPATPICSPGIEALHAAEHPEPGDWLYFVTIDKDGTTLFTHNYQEHLSNIELALGNGVLDSSR</sequence>
<protein>
    <recommendedName>
        <fullName evidence="7">Endolytic murein transglycosylase</fullName>
        <ecNumber evidence="7">4.2.2.29</ecNumber>
    </recommendedName>
    <alternativeName>
        <fullName evidence="7">Peptidoglycan lytic transglycosylase</fullName>
    </alternativeName>
    <alternativeName>
        <fullName evidence="7">Peptidoglycan polymerization terminase</fullName>
    </alternativeName>
</protein>
<dbReference type="Pfam" id="PF02618">
    <property type="entry name" value="YceG"/>
    <property type="match status" value="1"/>
</dbReference>
<comment type="subcellular location">
    <subcellularLocation>
        <location evidence="7">Cell membrane</location>
        <topology evidence="7">Single-pass membrane protein</topology>
    </subcellularLocation>
</comment>
<evidence type="ECO:0000313" key="9">
    <source>
        <dbReference type="EMBL" id="MEB3071891.1"/>
    </source>
</evidence>
<evidence type="ECO:0000256" key="8">
    <source>
        <dbReference type="SAM" id="MobiDB-lite"/>
    </source>
</evidence>
<comment type="function">
    <text evidence="7">Functions as a peptidoglycan terminase that cleaves nascent peptidoglycan strands endolytically to terminate their elongation.</text>
</comment>
<keyword evidence="1 7" id="KW-1003">Cell membrane</keyword>
<evidence type="ECO:0000256" key="3">
    <source>
        <dbReference type="ARBA" id="ARBA00022989"/>
    </source>
</evidence>
<keyword evidence="3 7" id="KW-1133">Transmembrane helix</keyword>
<name>A0ABU5Z3A8_9MYCO</name>
<keyword evidence="6 7" id="KW-0961">Cell wall biogenesis/degradation</keyword>
<keyword evidence="10" id="KW-1185">Reference proteome</keyword>
<feature type="compositionally biased region" description="Acidic residues" evidence="8">
    <location>
        <begin position="1"/>
        <end position="11"/>
    </location>
</feature>
<evidence type="ECO:0000256" key="7">
    <source>
        <dbReference type="HAMAP-Rule" id="MF_02065"/>
    </source>
</evidence>
<dbReference type="PANTHER" id="PTHR30518:SF2">
    <property type="entry name" value="ENDOLYTIC MUREIN TRANSGLYCOSYLASE"/>
    <property type="match status" value="1"/>
</dbReference>
<evidence type="ECO:0000256" key="5">
    <source>
        <dbReference type="ARBA" id="ARBA00023239"/>
    </source>
</evidence>
<keyword evidence="2 7" id="KW-0812">Transmembrane</keyword>
<evidence type="ECO:0000256" key="6">
    <source>
        <dbReference type="ARBA" id="ARBA00023316"/>
    </source>
</evidence>
<dbReference type="HAMAP" id="MF_02065">
    <property type="entry name" value="MltG"/>
    <property type="match status" value="1"/>
</dbReference>
<dbReference type="Gene3D" id="3.30.1490.480">
    <property type="entry name" value="Endolytic murein transglycosylase"/>
    <property type="match status" value="1"/>
</dbReference>
<comment type="catalytic activity">
    <reaction evidence="7">
        <text>a peptidoglycan chain = a peptidoglycan chain with N-acetyl-1,6-anhydromuramyl-[peptide] at the reducing end + a peptidoglycan chain with N-acetylglucosamine at the non-reducing end.</text>
        <dbReference type="EC" id="4.2.2.29"/>
    </reaction>
</comment>
<dbReference type="InterPro" id="IPR003770">
    <property type="entry name" value="MLTG-like"/>
</dbReference>
<evidence type="ECO:0000256" key="4">
    <source>
        <dbReference type="ARBA" id="ARBA00023136"/>
    </source>
</evidence>
<keyword evidence="5 7" id="KW-0456">Lyase</keyword>
<feature type="region of interest" description="Disordered" evidence="8">
    <location>
        <begin position="1"/>
        <end position="24"/>
    </location>
</feature>
<evidence type="ECO:0000313" key="10">
    <source>
        <dbReference type="Proteomes" id="UP001299283"/>
    </source>
</evidence>
<dbReference type="EMBL" id="JAYJJQ010000039">
    <property type="protein sequence ID" value="MEB3071891.1"/>
    <property type="molecule type" value="Genomic_DNA"/>
</dbReference>
<organism evidence="9 10">
    <name type="scientific">[Mycobacterium] vasticus</name>
    <dbReference type="NCBI Taxonomy" id="2875777"/>
    <lineage>
        <taxon>Bacteria</taxon>
        <taxon>Bacillati</taxon>
        <taxon>Actinomycetota</taxon>
        <taxon>Actinomycetes</taxon>
        <taxon>Mycobacteriales</taxon>
        <taxon>Mycobacteriaceae</taxon>
        <taxon>Mycolicibacter</taxon>
    </lineage>
</organism>
<proteinExistence type="inferred from homology"/>
<feature type="site" description="Important for catalytic activity" evidence="7">
    <location>
        <position position="365"/>
    </location>
</feature>
<dbReference type="RefSeq" id="WP_225397566.1">
    <property type="nucleotide sequence ID" value="NZ_JAYJJQ010000039.1"/>
</dbReference>
<dbReference type="EC" id="4.2.2.29" evidence="7"/>
<evidence type="ECO:0000256" key="1">
    <source>
        <dbReference type="ARBA" id="ARBA00022475"/>
    </source>
</evidence>
<comment type="similarity">
    <text evidence="7">Belongs to the transglycosylase MltG family.</text>
</comment>
<evidence type="ECO:0000256" key="2">
    <source>
        <dbReference type="ARBA" id="ARBA00022692"/>
    </source>
</evidence>
<dbReference type="Proteomes" id="UP001299283">
    <property type="component" value="Unassembled WGS sequence"/>
</dbReference>
<dbReference type="PANTHER" id="PTHR30518">
    <property type="entry name" value="ENDOLYTIC MUREIN TRANSGLYCOSYLASE"/>
    <property type="match status" value="1"/>
</dbReference>
<feature type="compositionally biased region" description="Basic and acidic residues" evidence="8">
    <location>
        <begin position="96"/>
        <end position="106"/>
    </location>
</feature>
<gene>
    <name evidence="7" type="primary">mltG</name>
    <name evidence="9" type="ORF">K5L39_22190</name>
</gene>
<comment type="caution">
    <text evidence="9">The sequence shown here is derived from an EMBL/GenBank/DDBJ whole genome shotgun (WGS) entry which is preliminary data.</text>
</comment>
<keyword evidence="4 7" id="KW-0472">Membrane</keyword>
<feature type="region of interest" description="Disordered" evidence="8">
    <location>
        <begin position="62"/>
        <end position="106"/>
    </location>
</feature>
<feature type="transmembrane region" description="Helical" evidence="7">
    <location>
        <begin position="112"/>
        <end position="133"/>
    </location>
</feature>
<reference evidence="9 10" key="1">
    <citation type="submission" date="2023-12" db="EMBL/GenBank/DDBJ databases">
        <title>Description of new species of Mycobacterium terrae complex isolated from sewage at the Sao Paulo Zoological Park Foundation in Brazil.</title>
        <authorList>
            <person name="Romagnoli C.L."/>
            <person name="Conceicao E.C."/>
            <person name="Machado E."/>
            <person name="Barreto L.B.P.F."/>
            <person name="Sharma A."/>
            <person name="Silva N.M."/>
            <person name="Marques L.E."/>
            <person name="Juliana M.A."/>
            <person name="Lourenco M.C.S."/>
            <person name="Digiampietri L.A."/>
            <person name="Suffys P.N."/>
            <person name="Viana-Niero C."/>
        </authorList>
    </citation>
    <scope>NUCLEOTIDE SEQUENCE [LARGE SCALE GENOMIC DNA]</scope>
    <source>
        <strain evidence="9 10">MYC017</strain>
    </source>
</reference>